<name>A0AAV7NDW9_PLEWA</name>
<evidence type="ECO:0000313" key="2">
    <source>
        <dbReference type="EMBL" id="KAJ1114166.1"/>
    </source>
</evidence>
<feature type="region of interest" description="Disordered" evidence="1">
    <location>
        <begin position="88"/>
        <end position="112"/>
    </location>
</feature>
<feature type="compositionally biased region" description="Basic and acidic residues" evidence="1">
    <location>
        <begin position="88"/>
        <end position="98"/>
    </location>
</feature>
<dbReference type="InterPro" id="IPR042566">
    <property type="entry name" value="L1_C"/>
</dbReference>
<sequence>MARSRATRDREENVQGGPRPGGPDEPDGGESEVMLGEARKKCTIVKQKLRQLNIQYTMLYPARLKITHNDRSMTFTAPQQVHDYIKRIRRKDDSRTPEEGLTDSPSTLSDPE</sequence>
<feature type="compositionally biased region" description="Basic and acidic residues" evidence="1">
    <location>
        <begin position="1"/>
        <end position="13"/>
    </location>
</feature>
<feature type="region of interest" description="Disordered" evidence="1">
    <location>
        <begin position="1"/>
        <end position="35"/>
    </location>
</feature>
<feature type="compositionally biased region" description="Polar residues" evidence="1">
    <location>
        <begin position="103"/>
        <end position="112"/>
    </location>
</feature>
<dbReference type="AlphaFoldDB" id="A0AAV7NDW9"/>
<evidence type="ECO:0000313" key="3">
    <source>
        <dbReference type="Proteomes" id="UP001066276"/>
    </source>
</evidence>
<comment type="caution">
    <text evidence="2">The sequence shown here is derived from an EMBL/GenBank/DDBJ whole genome shotgun (WGS) entry which is preliminary data.</text>
</comment>
<dbReference type="EMBL" id="JANPWB010000012">
    <property type="protein sequence ID" value="KAJ1114166.1"/>
    <property type="molecule type" value="Genomic_DNA"/>
</dbReference>
<evidence type="ECO:0000256" key="1">
    <source>
        <dbReference type="SAM" id="MobiDB-lite"/>
    </source>
</evidence>
<keyword evidence="3" id="KW-1185">Reference proteome</keyword>
<accession>A0AAV7NDW9</accession>
<organism evidence="2 3">
    <name type="scientific">Pleurodeles waltl</name>
    <name type="common">Iberian ribbed newt</name>
    <dbReference type="NCBI Taxonomy" id="8319"/>
    <lineage>
        <taxon>Eukaryota</taxon>
        <taxon>Metazoa</taxon>
        <taxon>Chordata</taxon>
        <taxon>Craniata</taxon>
        <taxon>Vertebrata</taxon>
        <taxon>Euteleostomi</taxon>
        <taxon>Amphibia</taxon>
        <taxon>Batrachia</taxon>
        <taxon>Caudata</taxon>
        <taxon>Salamandroidea</taxon>
        <taxon>Salamandridae</taxon>
        <taxon>Pleurodelinae</taxon>
        <taxon>Pleurodeles</taxon>
    </lineage>
</organism>
<proteinExistence type="predicted"/>
<protein>
    <submittedName>
        <fullName evidence="2">Uncharacterized protein</fullName>
    </submittedName>
</protein>
<dbReference type="Gene3D" id="3.30.250.20">
    <property type="entry name" value="L1 transposable element, C-terminal domain"/>
    <property type="match status" value="1"/>
</dbReference>
<reference evidence="2" key="1">
    <citation type="journal article" date="2022" name="bioRxiv">
        <title>Sequencing and chromosome-scale assembly of the giantPleurodeles waltlgenome.</title>
        <authorList>
            <person name="Brown T."/>
            <person name="Elewa A."/>
            <person name="Iarovenko S."/>
            <person name="Subramanian E."/>
            <person name="Araus A.J."/>
            <person name="Petzold A."/>
            <person name="Susuki M."/>
            <person name="Suzuki K.-i.T."/>
            <person name="Hayashi T."/>
            <person name="Toyoda A."/>
            <person name="Oliveira C."/>
            <person name="Osipova E."/>
            <person name="Leigh N.D."/>
            <person name="Simon A."/>
            <person name="Yun M.H."/>
        </authorList>
    </citation>
    <scope>NUCLEOTIDE SEQUENCE</scope>
    <source>
        <strain evidence="2">20211129_DDA</strain>
        <tissue evidence="2">Liver</tissue>
    </source>
</reference>
<dbReference type="Proteomes" id="UP001066276">
    <property type="component" value="Chromosome 8"/>
</dbReference>
<gene>
    <name evidence="2" type="ORF">NDU88_002405</name>
</gene>